<evidence type="ECO:0000313" key="3">
    <source>
        <dbReference type="Proteomes" id="UP000199199"/>
    </source>
</evidence>
<dbReference type="RefSeq" id="WP_092905551.1">
    <property type="nucleotide sequence ID" value="NZ_FOZS01000002.1"/>
</dbReference>
<protein>
    <submittedName>
        <fullName evidence="2">Uncharacterized protein</fullName>
    </submittedName>
</protein>
<dbReference type="EMBL" id="FOZS01000002">
    <property type="protein sequence ID" value="SFS72152.1"/>
    <property type="molecule type" value="Genomic_DNA"/>
</dbReference>
<feature type="region of interest" description="Disordered" evidence="1">
    <location>
        <begin position="1"/>
        <end position="20"/>
    </location>
</feature>
<name>A0A1I6S5D9_9EURY</name>
<keyword evidence="3" id="KW-1185">Reference proteome</keyword>
<proteinExistence type="predicted"/>
<organism evidence="2 3">
    <name type="scientific">Halostagnicola kamekurae</name>
    <dbReference type="NCBI Taxonomy" id="619731"/>
    <lineage>
        <taxon>Archaea</taxon>
        <taxon>Methanobacteriati</taxon>
        <taxon>Methanobacteriota</taxon>
        <taxon>Stenosarchaea group</taxon>
        <taxon>Halobacteria</taxon>
        <taxon>Halobacteriales</taxon>
        <taxon>Natrialbaceae</taxon>
        <taxon>Halostagnicola</taxon>
    </lineage>
</organism>
<sequence>MTSQPDQSVSSAPEDMDPDEVRERMLRFIVKRDMDRHCDIYDELVEEYSPSEVPSFLAPSVREVEQ</sequence>
<accession>A0A1I6S5D9</accession>
<dbReference type="OrthoDB" id="296162at2157"/>
<dbReference type="AlphaFoldDB" id="A0A1I6S5D9"/>
<dbReference type="Proteomes" id="UP000199199">
    <property type="component" value="Unassembled WGS sequence"/>
</dbReference>
<reference evidence="3" key="1">
    <citation type="submission" date="2016-10" db="EMBL/GenBank/DDBJ databases">
        <authorList>
            <person name="Varghese N."/>
            <person name="Submissions S."/>
        </authorList>
    </citation>
    <scope>NUCLEOTIDE SEQUENCE [LARGE SCALE GENOMIC DNA]</scope>
    <source>
        <strain evidence="3">DSM 22427</strain>
    </source>
</reference>
<evidence type="ECO:0000256" key="1">
    <source>
        <dbReference type="SAM" id="MobiDB-lite"/>
    </source>
</evidence>
<gene>
    <name evidence="2" type="ORF">SAMN04488556_2432</name>
</gene>
<evidence type="ECO:0000313" key="2">
    <source>
        <dbReference type="EMBL" id="SFS72152.1"/>
    </source>
</evidence>
<feature type="compositionally biased region" description="Polar residues" evidence="1">
    <location>
        <begin position="1"/>
        <end position="11"/>
    </location>
</feature>